<organism evidence="2">
    <name type="scientific">marine sediment metagenome</name>
    <dbReference type="NCBI Taxonomy" id="412755"/>
    <lineage>
        <taxon>unclassified sequences</taxon>
        <taxon>metagenomes</taxon>
        <taxon>ecological metagenomes</taxon>
    </lineage>
</organism>
<dbReference type="AlphaFoldDB" id="A0A0F9IQ54"/>
<feature type="region of interest" description="Disordered" evidence="1">
    <location>
        <begin position="51"/>
        <end position="85"/>
    </location>
</feature>
<gene>
    <name evidence="2" type="ORF">LCGC14_1850330</name>
</gene>
<protein>
    <submittedName>
        <fullName evidence="2">Uncharacterized protein</fullName>
    </submittedName>
</protein>
<dbReference type="GO" id="GO:0005198">
    <property type="term" value="F:structural molecule activity"/>
    <property type="evidence" value="ECO:0007669"/>
    <property type="project" value="InterPro"/>
</dbReference>
<dbReference type="EMBL" id="LAZR01018577">
    <property type="protein sequence ID" value="KKL95870.1"/>
    <property type="molecule type" value="Genomic_DNA"/>
</dbReference>
<sequence>MPQPDPTPAALDTRLDKAIGYIAPRMALKRRQSRMLLSAYRSAESTRLRNNWGLGQQRESTPQSYELSRIRDASRDANRNDPVASGATDTLKLNIVGSGLHPQARIRADRVGISDERATELNRQAEAVFRRWSPYADSGNRLDFDEIQFLALAKVIEDGESIVIPTWAKESWRPFGRCLEMIEADRMDKTTAKIRYGVELGTRG</sequence>
<evidence type="ECO:0000256" key="1">
    <source>
        <dbReference type="SAM" id="MobiDB-lite"/>
    </source>
</evidence>
<feature type="non-terminal residue" evidence="2">
    <location>
        <position position="204"/>
    </location>
</feature>
<accession>A0A0F9IQ54</accession>
<feature type="compositionally biased region" description="Basic and acidic residues" evidence="1">
    <location>
        <begin position="68"/>
        <end position="79"/>
    </location>
</feature>
<feature type="compositionally biased region" description="Polar residues" evidence="1">
    <location>
        <begin position="51"/>
        <end position="66"/>
    </location>
</feature>
<dbReference type="InterPro" id="IPR006429">
    <property type="entry name" value="Phage_lambda_portal"/>
</dbReference>
<evidence type="ECO:0000313" key="2">
    <source>
        <dbReference type="EMBL" id="KKL95870.1"/>
    </source>
</evidence>
<name>A0A0F9IQ54_9ZZZZ</name>
<proteinExistence type="predicted"/>
<reference evidence="2" key="1">
    <citation type="journal article" date="2015" name="Nature">
        <title>Complex archaea that bridge the gap between prokaryotes and eukaryotes.</title>
        <authorList>
            <person name="Spang A."/>
            <person name="Saw J.H."/>
            <person name="Jorgensen S.L."/>
            <person name="Zaremba-Niedzwiedzka K."/>
            <person name="Martijn J."/>
            <person name="Lind A.E."/>
            <person name="van Eijk R."/>
            <person name="Schleper C."/>
            <person name="Guy L."/>
            <person name="Ettema T.J."/>
        </authorList>
    </citation>
    <scope>NUCLEOTIDE SEQUENCE</scope>
</reference>
<dbReference type="GO" id="GO:0019068">
    <property type="term" value="P:virion assembly"/>
    <property type="evidence" value="ECO:0007669"/>
    <property type="project" value="InterPro"/>
</dbReference>
<comment type="caution">
    <text evidence="2">The sequence shown here is derived from an EMBL/GenBank/DDBJ whole genome shotgun (WGS) entry which is preliminary data.</text>
</comment>
<dbReference type="Pfam" id="PF05136">
    <property type="entry name" value="Phage_portal_2"/>
    <property type="match status" value="1"/>
</dbReference>